<sequence>MLSIYKYSGETAGYYVQESFCVHASPDEVSIFITRPVLYKDNVCIEDPETREEMDICKLKAISDTLTFLVGKKLIFMSRMDIKKISVPFPPELQLNEEVINFVFDKHAKCLYYHVKRGILRKCFQLRRDIKKPHVLIIEDRRIMGLYLDPYDYYLYYFTKHKVTLVHLKTLAKRTVYTSEDIIYFLKLDFELQKTRAIQIIALSPTGLERFTLPIPSWVDELYNDELFIDIACEDGHYDYTYETEEIEKVQIIVHHSQENRYWICDTSIYIRSCFS</sequence>
<dbReference type="EMBL" id="JWZT01004873">
    <property type="protein sequence ID" value="KII62753.1"/>
    <property type="molecule type" value="Genomic_DNA"/>
</dbReference>
<dbReference type="Proteomes" id="UP000031668">
    <property type="component" value="Unassembled WGS sequence"/>
</dbReference>
<dbReference type="AlphaFoldDB" id="A0A0C2IBP6"/>
<comment type="caution">
    <text evidence="1">The sequence shown here is derived from an EMBL/GenBank/DDBJ whole genome shotgun (WGS) entry which is preliminary data.</text>
</comment>
<reference evidence="1 2" key="1">
    <citation type="journal article" date="2014" name="Genome Biol. Evol.">
        <title>The genome of the myxosporean Thelohanellus kitauei shows adaptations to nutrient acquisition within its fish host.</title>
        <authorList>
            <person name="Yang Y."/>
            <person name="Xiong J."/>
            <person name="Zhou Z."/>
            <person name="Huo F."/>
            <person name="Miao W."/>
            <person name="Ran C."/>
            <person name="Liu Y."/>
            <person name="Zhang J."/>
            <person name="Feng J."/>
            <person name="Wang M."/>
            <person name="Wang M."/>
            <person name="Wang L."/>
            <person name="Yao B."/>
        </authorList>
    </citation>
    <scope>NUCLEOTIDE SEQUENCE [LARGE SCALE GENOMIC DNA]</scope>
    <source>
        <strain evidence="1">Wuqing</strain>
    </source>
</reference>
<name>A0A0C2IBP6_THEKT</name>
<protein>
    <submittedName>
        <fullName evidence="1">Uncharacterized protein</fullName>
    </submittedName>
</protein>
<evidence type="ECO:0000313" key="2">
    <source>
        <dbReference type="Proteomes" id="UP000031668"/>
    </source>
</evidence>
<proteinExistence type="predicted"/>
<gene>
    <name evidence="1" type="ORF">RF11_08927</name>
</gene>
<keyword evidence="2" id="KW-1185">Reference proteome</keyword>
<accession>A0A0C2IBP6</accession>
<organism evidence="1 2">
    <name type="scientific">Thelohanellus kitauei</name>
    <name type="common">Myxosporean</name>
    <dbReference type="NCBI Taxonomy" id="669202"/>
    <lineage>
        <taxon>Eukaryota</taxon>
        <taxon>Metazoa</taxon>
        <taxon>Cnidaria</taxon>
        <taxon>Myxozoa</taxon>
        <taxon>Myxosporea</taxon>
        <taxon>Bivalvulida</taxon>
        <taxon>Platysporina</taxon>
        <taxon>Myxobolidae</taxon>
        <taxon>Thelohanellus</taxon>
    </lineage>
</organism>
<evidence type="ECO:0000313" key="1">
    <source>
        <dbReference type="EMBL" id="KII62753.1"/>
    </source>
</evidence>